<protein>
    <submittedName>
        <fullName evidence="2">Alpha/beta hydrolase</fullName>
    </submittedName>
</protein>
<dbReference type="OrthoDB" id="9804723at2"/>
<dbReference type="PANTHER" id="PTHR43433">
    <property type="entry name" value="HYDROLASE, ALPHA/BETA FOLD FAMILY PROTEIN"/>
    <property type="match status" value="1"/>
</dbReference>
<reference evidence="2 3" key="1">
    <citation type="submission" date="2014-12" db="EMBL/GenBank/DDBJ databases">
        <title>16Stimator: statistical estimation of ribosomal gene copy numbers from draft genome assemblies.</title>
        <authorList>
            <person name="Perisin M.A."/>
            <person name="Vetter M."/>
            <person name="Gilbert J.A."/>
            <person name="Bergelson J."/>
        </authorList>
    </citation>
    <scope>NUCLEOTIDE SEQUENCE [LARGE SCALE GENOMIC DNA]</scope>
    <source>
        <strain evidence="2 3">MEJ086</strain>
    </source>
</reference>
<dbReference type="InterPro" id="IPR029058">
    <property type="entry name" value="AB_hydrolase_fold"/>
</dbReference>
<dbReference type="PANTHER" id="PTHR43433:SF5">
    <property type="entry name" value="AB HYDROLASE-1 DOMAIN-CONTAINING PROTEIN"/>
    <property type="match status" value="1"/>
</dbReference>
<feature type="domain" description="AB hydrolase-1" evidence="1">
    <location>
        <begin position="15"/>
        <end position="238"/>
    </location>
</feature>
<evidence type="ECO:0000313" key="3">
    <source>
        <dbReference type="Proteomes" id="UP000032068"/>
    </source>
</evidence>
<organism evidence="2 3">
    <name type="scientific">Pseudomonas fulva</name>
    <dbReference type="NCBI Taxonomy" id="47880"/>
    <lineage>
        <taxon>Bacteria</taxon>
        <taxon>Pseudomonadati</taxon>
        <taxon>Pseudomonadota</taxon>
        <taxon>Gammaproteobacteria</taxon>
        <taxon>Pseudomonadales</taxon>
        <taxon>Pseudomonadaceae</taxon>
        <taxon>Pseudomonas</taxon>
    </lineage>
</organism>
<dbReference type="SUPFAM" id="SSF53474">
    <property type="entry name" value="alpha/beta-Hydrolases"/>
    <property type="match status" value="1"/>
</dbReference>
<dbReference type="InterPro" id="IPR050471">
    <property type="entry name" value="AB_hydrolase"/>
</dbReference>
<dbReference type="EMBL" id="JXQW01000020">
    <property type="protein sequence ID" value="KIQ02083.1"/>
    <property type="molecule type" value="Genomic_DNA"/>
</dbReference>
<dbReference type="GO" id="GO:0016787">
    <property type="term" value="F:hydrolase activity"/>
    <property type="evidence" value="ECO:0007669"/>
    <property type="project" value="UniProtKB-KW"/>
</dbReference>
<comment type="caution">
    <text evidence="2">The sequence shown here is derived from an EMBL/GenBank/DDBJ whole genome shotgun (WGS) entry which is preliminary data.</text>
</comment>
<dbReference type="Proteomes" id="UP000032068">
    <property type="component" value="Unassembled WGS sequence"/>
</dbReference>
<keyword evidence="2" id="KW-0378">Hydrolase</keyword>
<accession>A0A0D0KXR6</accession>
<dbReference type="RefSeq" id="WP_042553240.1">
    <property type="nucleotide sequence ID" value="NZ_JXQW01000020.1"/>
</dbReference>
<dbReference type="InterPro" id="IPR000073">
    <property type="entry name" value="AB_hydrolase_1"/>
</dbReference>
<evidence type="ECO:0000259" key="1">
    <source>
        <dbReference type="Pfam" id="PF00561"/>
    </source>
</evidence>
<sequence length="255" mass="27523">MSAAINIVEKGQGDAVVLISGLGGLASFWEPSVAALSQSWRVITFDHPGVGGSEIDGLPNIPGIVAAALRVFDELELDRAHVVGHSTGSLVAQALALDHGPRVRSLVLSSGWARPDKRFEDFFAYRKYVLAWLGGTAYNALTRFAGYPSAWYGEQFAIDGAVNFDEPSPLDVGMTQARMDMLLGYSRRDELGAVQAPTLVVGAPDDYIIPFHHSEELASLIPRARLLALNGGHFAPLTRTDLYTAILAEFWESLA</sequence>
<name>A0A0D0KXR6_9PSED</name>
<dbReference type="PRINTS" id="PR00111">
    <property type="entry name" value="ABHYDROLASE"/>
</dbReference>
<dbReference type="Gene3D" id="3.40.50.1820">
    <property type="entry name" value="alpha/beta hydrolase"/>
    <property type="match status" value="1"/>
</dbReference>
<proteinExistence type="predicted"/>
<evidence type="ECO:0000313" key="2">
    <source>
        <dbReference type="EMBL" id="KIQ02083.1"/>
    </source>
</evidence>
<dbReference type="AlphaFoldDB" id="A0A0D0KXR6"/>
<dbReference type="Pfam" id="PF00561">
    <property type="entry name" value="Abhydrolase_1"/>
    <property type="match status" value="1"/>
</dbReference>
<gene>
    <name evidence="2" type="ORF">RU08_07880</name>
</gene>